<name>A0A481YNL3_9VIRU</name>
<proteinExistence type="predicted"/>
<dbReference type="EMBL" id="MK500299">
    <property type="protein sequence ID" value="QBK84861.1"/>
    <property type="molecule type" value="Genomic_DNA"/>
</dbReference>
<evidence type="ECO:0000313" key="1">
    <source>
        <dbReference type="EMBL" id="QBK84861.1"/>
    </source>
</evidence>
<sequence length="81" mass="9746">MNNKVKQIYPNLIIQDDMKKRLENNNNYIEEIYLDLYQSWNTFDGECIETSKKVVGYEVKKPNINIWIQLTKYDNNICIII</sequence>
<accession>A0A481YNL3</accession>
<gene>
    <name evidence="1" type="ORF">LCDPAC02_00600</name>
</gene>
<organism evidence="1">
    <name type="scientific">Pithovirus LCDPAC02</name>
    <dbReference type="NCBI Taxonomy" id="2506601"/>
    <lineage>
        <taxon>Viruses</taxon>
        <taxon>Pithoviruses</taxon>
    </lineage>
</organism>
<protein>
    <submittedName>
        <fullName evidence="1">Uncharacterized protein</fullName>
    </submittedName>
</protein>
<reference evidence="1" key="1">
    <citation type="journal article" date="2019" name="MBio">
        <title>Virus Genomes from Deep Sea Sediments Expand the Ocean Megavirome and Support Independent Origins of Viral Gigantism.</title>
        <authorList>
            <person name="Backstrom D."/>
            <person name="Yutin N."/>
            <person name="Jorgensen S.L."/>
            <person name="Dharamshi J."/>
            <person name="Homa F."/>
            <person name="Zaremba-Niedwiedzka K."/>
            <person name="Spang A."/>
            <person name="Wolf Y.I."/>
            <person name="Koonin E.V."/>
            <person name="Ettema T.J."/>
        </authorList>
    </citation>
    <scope>NUCLEOTIDE SEQUENCE</scope>
</reference>